<dbReference type="Pfam" id="PF06870">
    <property type="entry name" value="RNA_pol_I_A49"/>
    <property type="match status" value="1"/>
</dbReference>
<comment type="similarity">
    <text evidence="2">Belongs to the eukaryotic RPA49/POLR1E RNA polymerase subunit family.</text>
</comment>
<dbReference type="EMBL" id="JH793023">
    <property type="protein sequence ID" value="ELQ44368.1"/>
    <property type="molecule type" value="Genomic_DNA"/>
</dbReference>
<feature type="region of interest" description="Disordered" evidence="6">
    <location>
        <begin position="1"/>
        <end position="25"/>
    </location>
</feature>
<protein>
    <recommendedName>
        <fullName evidence="8">A49-like RNA polymerase I associated factor</fullName>
    </recommendedName>
</protein>
<evidence type="ECO:0000256" key="4">
    <source>
        <dbReference type="ARBA" id="ARBA00023163"/>
    </source>
</evidence>
<dbReference type="InterPro" id="IPR009668">
    <property type="entry name" value="RNA_pol-assoc_fac_A49-like"/>
</dbReference>
<keyword evidence="5" id="KW-0539">Nucleus</keyword>
<dbReference type="GO" id="GO:0003677">
    <property type="term" value="F:DNA binding"/>
    <property type="evidence" value="ECO:0007669"/>
    <property type="project" value="InterPro"/>
</dbReference>
<sequence>MSEKKRKRTEDGSSQKTSKKAAIDDVVSSSALPQNIKVSSLVRPKLSPPVIGMFSLRVCLPPTRERSVTNLSFAVATAPGLSVSPSVQFNPYTKLRKASSKSRNAPVLGDILLHSSSHRSLDYTAREEQSQNGEGFLRHYIGVFDPKTGELEVVEARKVTVRGSSMRPHSGMSLPIVQTNMDMRTDLGQAFGTKKAKKALVSKVENAITAINNASSRDSGAGEAALMASIKTAAANMPTRDELQAAVDGAKPVPKGNYDAAEIQDVYDPDQIIGSDVLNAIPVRDWQTANKNDENVQLTSRYVANRLPRVGEHAESLKRLRILRYLYFLMTFIKIAKPGKNGVRKLPPRDKLREALSPAPDVVLDSLRHKFADGTQMRKIHADLIMTTCCVLASIIDSFEVDTFDLREDLQLEQKQLNSYFAEIGARTKPVVNGDKKTTIAKLALPLQFPKVSMGRRK</sequence>
<dbReference type="PANTHER" id="PTHR14440">
    <property type="entry name" value="DNA-DIRECTED RNA POLYMERASE I SUBUNIT RPA49"/>
    <property type="match status" value="1"/>
</dbReference>
<evidence type="ECO:0000256" key="2">
    <source>
        <dbReference type="ARBA" id="ARBA00009430"/>
    </source>
</evidence>
<organism evidence="7">
    <name type="scientific">Pyricularia oryzae (strain Y34)</name>
    <name type="common">Rice blast fungus</name>
    <name type="synonym">Magnaporthe oryzae</name>
    <dbReference type="NCBI Taxonomy" id="1143189"/>
    <lineage>
        <taxon>Eukaryota</taxon>
        <taxon>Fungi</taxon>
        <taxon>Dikarya</taxon>
        <taxon>Ascomycota</taxon>
        <taxon>Pezizomycotina</taxon>
        <taxon>Sordariomycetes</taxon>
        <taxon>Sordariomycetidae</taxon>
        <taxon>Magnaporthales</taxon>
        <taxon>Pyriculariaceae</taxon>
        <taxon>Pyricularia</taxon>
    </lineage>
</organism>
<dbReference type="AlphaFoldDB" id="A0AA97P9B4"/>
<proteinExistence type="inferred from homology"/>
<evidence type="ECO:0000256" key="3">
    <source>
        <dbReference type="ARBA" id="ARBA00022478"/>
    </source>
</evidence>
<feature type="compositionally biased region" description="Basic and acidic residues" evidence="6">
    <location>
        <begin position="1"/>
        <end position="13"/>
    </location>
</feature>
<dbReference type="Proteomes" id="UP000011086">
    <property type="component" value="Unassembled WGS sequence"/>
</dbReference>
<evidence type="ECO:0008006" key="8">
    <source>
        <dbReference type="Google" id="ProtNLM"/>
    </source>
</evidence>
<comment type="subcellular location">
    <subcellularLocation>
        <location evidence="1">Nucleus</location>
        <location evidence="1">Nucleolus</location>
    </subcellularLocation>
</comment>
<dbReference type="GO" id="GO:0000428">
    <property type="term" value="C:DNA-directed RNA polymerase complex"/>
    <property type="evidence" value="ECO:0007669"/>
    <property type="project" value="UniProtKB-KW"/>
</dbReference>
<dbReference type="GO" id="GO:0006351">
    <property type="term" value="P:DNA-templated transcription"/>
    <property type="evidence" value="ECO:0007669"/>
    <property type="project" value="InterPro"/>
</dbReference>
<accession>A0AA97P9B4</accession>
<gene>
    <name evidence="7" type="ORF">OOU_Y34scaffold00088g8</name>
</gene>
<evidence type="ECO:0000256" key="5">
    <source>
        <dbReference type="ARBA" id="ARBA00023242"/>
    </source>
</evidence>
<reference evidence="7" key="1">
    <citation type="journal article" date="2012" name="PLoS Genet.">
        <title>Comparative analysis of the genomes of two field isolates of the rice blast fungus Magnaporthe oryzae.</title>
        <authorList>
            <person name="Xue M."/>
            <person name="Yang J."/>
            <person name="Li Z."/>
            <person name="Hu S."/>
            <person name="Yao N."/>
            <person name="Dean R.A."/>
            <person name="Zhao W."/>
            <person name="Shen M."/>
            <person name="Zhang H."/>
            <person name="Li C."/>
            <person name="Liu L."/>
            <person name="Cao L."/>
            <person name="Xu X."/>
            <person name="Xing Y."/>
            <person name="Hsiang T."/>
            <person name="Zhang Z."/>
            <person name="Xu J.R."/>
            <person name="Peng Y.L."/>
        </authorList>
    </citation>
    <scope>NUCLEOTIDE SEQUENCE</scope>
    <source>
        <strain evidence="7">Y34</strain>
    </source>
</reference>
<keyword evidence="4" id="KW-0804">Transcription</keyword>
<dbReference type="GO" id="GO:0005730">
    <property type="term" value="C:nucleolus"/>
    <property type="evidence" value="ECO:0007669"/>
    <property type="project" value="UniProtKB-SubCell"/>
</dbReference>
<evidence type="ECO:0000256" key="1">
    <source>
        <dbReference type="ARBA" id="ARBA00004604"/>
    </source>
</evidence>
<evidence type="ECO:0000313" key="7">
    <source>
        <dbReference type="EMBL" id="ELQ44368.1"/>
    </source>
</evidence>
<keyword evidence="3" id="KW-0240">DNA-directed RNA polymerase</keyword>
<evidence type="ECO:0000256" key="6">
    <source>
        <dbReference type="SAM" id="MobiDB-lite"/>
    </source>
</evidence>
<name>A0AA97P9B4_PYRO3</name>